<dbReference type="Proteomes" id="UP001224682">
    <property type="component" value="Unassembled WGS sequence"/>
</dbReference>
<evidence type="ECO:0000313" key="1">
    <source>
        <dbReference type="EMBL" id="MDQ0305294.1"/>
    </source>
</evidence>
<protein>
    <submittedName>
        <fullName evidence="1">Uncharacterized protein</fullName>
    </submittedName>
</protein>
<gene>
    <name evidence="1" type="ORF">J2S75_004346</name>
</gene>
<accession>A0ABU0BHH7</accession>
<sequence>MSGLADRESALQRTPAYIAAREQEERARLEADDGHRLIQEGRAKLESARRRRQAARKLRDSVFEVAHVRP</sequence>
<reference evidence="1 2" key="1">
    <citation type="submission" date="2023-07" db="EMBL/GenBank/DDBJ databases">
        <title>Genomic Encyclopedia of Type Strains, Phase IV (KMG-IV): sequencing the most valuable type-strain genomes for metagenomic binning, comparative biology and taxonomic classification.</title>
        <authorList>
            <person name="Goeker M."/>
        </authorList>
    </citation>
    <scope>NUCLEOTIDE SEQUENCE [LARGE SCALE GENOMIC DNA]</scope>
    <source>
        <strain evidence="1 2">DSM 2457</strain>
    </source>
</reference>
<organism evidence="1 2">
    <name type="scientific">Ancylobacter polymorphus</name>
    <dbReference type="NCBI Taxonomy" id="223390"/>
    <lineage>
        <taxon>Bacteria</taxon>
        <taxon>Pseudomonadati</taxon>
        <taxon>Pseudomonadota</taxon>
        <taxon>Alphaproteobacteria</taxon>
        <taxon>Hyphomicrobiales</taxon>
        <taxon>Xanthobacteraceae</taxon>
        <taxon>Ancylobacter</taxon>
    </lineage>
</organism>
<proteinExistence type="predicted"/>
<dbReference type="EMBL" id="JAUSUI010000013">
    <property type="protein sequence ID" value="MDQ0305294.1"/>
    <property type="molecule type" value="Genomic_DNA"/>
</dbReference>
<dbReference type="RefSeq" id="WP_307023212.1">
    <property type="nucleotide sequence ID" value="NZ_JAUSUI010000013.1"/>
</dbReference>
<keyword evidence="2" id="KW-1185">Reference proteome</keyword>
<comment type="caution">
    <text evidence="1">The sequence shown here is derived from an EMBL/GenBank/DDBJ whole genome shotgun (WGS) entry which is preliminary data.</text>
</comment>
<name>A0ABU0BHH7_9HYPH</name>
<evidence type="ECO:0000313" key="2">
    <source>
        <dbReference type="Proteomes" id="UP001224682"/>
    </source>
</evidence>